<dbReference type="Proteomes" id="UP001271007">
    <property type="component" value="Unassembled WGS sequence"/>
</dbReference>
<dbReference type="Gene3D" id="3.10.450.50">
    <property type="match status" value="1"/>
</dbReference>
<keyword evidence="2" id="KW-1185">Reference proteome</keyword>
<dbReference type="InterPro" id="IPR032710">
    <property type="entry name" value="NTF2-like_dom_sf"/>
</dbReference>
<evidence type="ECO:0000313" key="2">
    <source>
        <dbReference type="Proteomes" id="UP001271007"/>
    </source>
</evidence>
<sequence length="143" mass="16346">MSQSQTWVSAWSQTNPEVWTSIYTPTAAYTDYAFGFIRRGTAGLENHFNLWRTAHPDFEATILETWPVKDLGNGRTKHSIRTKNVGTFMKDLPSKKASGRKWEFYAVVDLVVSGNGKIEEVEEWYCREFDAEKLVERDAASTS</sequence>
<protein>
    <recommendedName>
        <fullName evidence="3">SnoaL-like domain-containing protein</fullName>
    </recommendedName>
</protein>
<organism evidence="1 2">
    <name type="scientific">Extremus antarcticus</name>
    <dbReference type="NCBI Taxonomy" id="702011"/>
    <lineage>
        <taxon>Eukaryota</taxon>
        <taxon>Fungi</taxon>
        <taxon>Dikarya</taxon>
        <taxon>Ascomycota</taxon>
        <taxon>Pezizomycotina</taxon>
        <taxon>Dothideomycetes</taxon>
        <taxon>Dothideomycetidae</taxon>
        <taxon>Mycosphaerellales</taxon>
        <taxon>Extremaceae</taxon>
        <taxon>Extremus</taxon>
    </lineage>
</organism>
<name>A0AAJ0DHU5_9PEZI</name>
<dbReference type="AlphaFoldDB" id="A0AAJ0DHU5"/>
<reference evidence="1" key="1">
    <citation type="submission" date="2023-04" db="EMBL/GenBank/DDBJ databases">
        <title>Black Yeasts Isolated from many extreme environments.</title>
        <authorList>
            <person name="Coleine C."/>
            <person name="Stajich J.E."/>
            <person name="Selbmann L."/>
        </authorList>
    </citation>
    <scope>NUCLEOTIDE SEQUENCE</scope>
    <source>
        <strain evidence="1">CCFEE 5312</strain>
    </source>
</reference>
<gene>
    <name evidence="1" type="ORF">LTR09_004994</name>
</gene>
<evidence type="ECO:0000313" key="1">
    <source>
        <dbReference type="EMBL" id="KAK3054216.1"/>
    </source>
</evidence>
<comment type="caution">
    <text evidence="1">The sequence shown here is derived from an EMBL/GenBank/DDBJ whole genome shotgun (WGS) entry which is preliminary data.</text>
</comment>
<dbReference type="EMBL" id="JAWDJX010000013">
    <property type="protein sequence ID" value="KAK3054216.1"/>
    <property type="molecule type" value="Genomic_DNA"/>
</dbReference>
<dbReference type="SUPFAM" id="SSF54427">
    <property type="entry name" value="NTF2-like"/>
    <property type="match status" value="1"/>
</dbReference>
<evidence type="ECO:0008006" key="3">
    <source>
        <dbReference type="Google" id="ProtNLM"/>
    </source>
</evidence>
<accession>A0AAJ0DHU5</accession>
<proteinExistence type="predicted"/>